<accession>A0ACD6BAS1</accession>
<organism evidence="1">
    <name type="scientific">Persicobacter sp. CCB-QB2</name>
    <dbReference type="NCBI Taxonomy" id="1561025"/>
    <lineage>
        <taxon>Bacteria</taxon>
        <taxon>Pseudomonadati</taxon>
        <taxon>Bacteroidota</taxon>
        <taxon>Cytophagia</taxon>
        <taxon>Cytophagales</taxon>
        <taxon>Persicobacteraceae</taxon>
        <taxon>Persicobacter</taxon>
    </lineage>
</organism>
<evidence type="ECO:0000313" key="1">
    <source>
        <dbReference type="PDB" id="5XNR"/>
    </source>
</evidence>
<protein>
    <submittedName>
        <fullName evidence="1">AlyQ</fullName>
    </submittedName>
</protein>
<name>A0ACD6BAS1_9BACT</name>
<dbReference type="PDB" id="5XNR">
    <property type="method" value="X-ray"/>
    <property type="resolution" value="2.30 A"/>
    <property type="chains" value="A=1-398"/>
</dbReference>
<accession>A0A3B6UEP6</accession>
<keyword evidence="1" id="KW-0002">3D-structure</keyword>
<proteinExistence type="evidence at protein level"/>
<reference evidence="1" key="1">
    <citation type="journal article" date="2017" name="Sci. Rep.">
        <title>Functional and Structural Studies of a Multidomain Alginate Lyase from Persicobacter sp. CCB-QB2.</title>
        <authorList>
            <person name="Sim P.F."/>
            <person name="Furusawa G."/>
            <person name="Teh A.H."/>
        </authorList>
    </citation>
    <scope>X-RAY CRYSTALLOGRAPHY (2.30 ANGSTROMS)</scope>
</reference>
<sequence length="398" mass="43919">MNHKVHMQYDIVAVTASAHDGNLPENTIDGNLSTRWSANGSGQYITFDLGSAKTVNQVKAAWYNGDSRTSGFSISLGSDPASLTEVYSGTSSGQTNALESYSFTATTARYIRITGFGNSSNTWNSITEVAIFHAGEEGDGNEEAPGTAQIPSDLMSNCNQWKITYPDGSEDKTLCGEANNEYWFVNEDKNAMVFRAPIRSNNGTTPNSSYVRSELRERKEDGSADIYWTTTGTHVVYVKQAITQLPIVKDHLVATQIHGDKSAGIDDAMVMRLEGNHLFASFNGGKLRSDLTIKTNYNLGTVHEVIFEVINGKHYLYYSEDGKLAEAYANGSAAAYLIKDGGNDYVMDLNYDQSYFKIGNYTQSNSEKEGSYTGDPNNYGEVVVYDYFVSHQHHHHHH</sequence>